<evidence type="ECO:0000256" key="1">
    <source>
        <dbReference type="SAM" id="SignalP"/>
    </source>
</evidence>
<organism evidence="2 3">
    <name type="scientific">Dentipellis fragilis</name>
    <dbReference type="NCBI Taxonomy" id="205917"/>
    <lineage>
        <taxon>Eukaryota</taxon>
        <taxon>Fungi</taxon>
        <taxon>Dikarya</taxon>
        <taxon>Basidiomycota</taxon>
        <taxon>Agaricomycotina</taxon>
        <taxon>Agaricomycetes</taxon>
        <taxon>Russulales</taxon>
        <taxon>Hericiaceae</taxon>
        <taxon>Dentipellis</taxon>
    </lineage>
</organism>
<proteinExistence type="predicted"/>
<protein>
    <submittedName>
        <fullName evidence="2">Uncharacterized protein</fullName>
    </submittedName>
</protein>
<keyword evidence="1" id="KW-0732">Signal</keyword>
<reference evidence="2 3" key="1">
    <citation type="submission" date="2019-02" db="EMBL/GenBank/DDBJ databases">
        <title>Genome sequencing of the rare red list fungi Dentipellis fragilis.</title>
        <authorList>
            <person name="Buettner E."/>
            <person name="Kellner H."/>
        </authorList>
    </citation>
    <scope>NUCLEOTIDE SEQUENCE [LARGE SCALE GENOMIC DNA]</scope>
    <source>
        <strain evidence="2 3">DSM 105465</strain>
    </source>
</reference>
<dbReference type="EMBL" id="SEOQ01001475">
    <property type="protein sequence ID" value="TFY51614.1"/>
    <property type="molecule type" value="Genomic_DNA"/>
</dbReference>
<feature type="signal peptide" evidence="1">
    <location>
        <begin position="1"/>
        <end position="19"/>
    </location>
</feature>
<keyword evidence="3" id="KW-1185">Reference proteome</keyword>
<feature type="chain" id="PRO_5021368326" evidence="1">
    <location>
        <begin position="20"/>
        <end position="90"/>
    </location>
</feature>
<accession>A0A4Y9XMT1</accession>
<evidence type="ECO:0000313" key="2">
    <source>
        <dbReference type="EMBL" id="TFY51614.1"/>
    </source>
</evidence>
<dbReference type="Proteomes" id="UP000298327">
    <property type="component" value="Unassembled WGS sequence"/>
</dbReference>
<dbReference type="AlphaFoldDB" id="A0A4Y9XMT1"/>
<sequence>MCIALNVLIACVHCLAINASDMQSNYDIKIMLSASSENISLLSNVMLMHAPSIPLEAKHLTSQDILPAVATPQKAKLGCDQFALTTRTVW</sequence>
<evidence type="ECO:0000313" key="3">
    <source>
        <dbReference type="Proteomes" id="UP000298327"/>
    </source>
</evidence>
<comment type="caution">
    <text evidence="2">The sequence shown here is derived from an EMBL/GenBank/DDBJ whole genome shotgun (WGS) entry which is preliminary data.</text>
</comment>
<name>A0A4Y9XMT1_9AGAM</name>
<gene>
    <name evidence="2" type="ORF">EVG20_g10920</name>
</gene>